<proteinExistence type="inferred from homology"/>
<reference evidence="8" key="1">
    <citation type="submission" date="2022-10" db="EMBL/GenBank/DDBJ databases">
        <title>Completed Genome Sequence of two octocoral isolated bacterium, Endozoicomonas euniceicola EF212T and Endozoicomonas gorgoniicola PS125T.</title>
        <authorList>
            <person name="Chiou Y.-J."/>
            <person name="Chen Y.-H."/>
        </authorList>
    </citation>
    <scope>NUCLEOTIDE SEQUENCE</scope>
    <source>
        <strain evidence="8">EF212</strain>
    </source>
</reference>
<dbReference type="InterPro" id="IPR011900">
    <property type="entry name" value="GRX_bact"/>
</dbReference>
<dbReference type="Pfam" id="PF00462">
    <property type="entry name" value="Glutaredoxin"/>
    <property type="match status" value="1"/>
</dbReference>
<sequence>MKSVTIYISATCPFCQRAMQLLDSKGVNYQTVSVDGRPDVRQEMTQKAGRHTVPQIWIGDTHVGGCDDLFALESADKLNDLLA</sequence>
<keyword evidence="2 6" id="KW-0813">Transport</keyword>
<dbReference type="SUPFAM" id="SSF52833">
    <property type="entry name" value="Thioredoxin-like"/>
    <property type="match status" value="1"/>
</dbReference>
<comment type="function">
    <text evidence="6">Has a glutathione-disulfide oxidoreductase activity in the presence of NADPH and glutathione reductase. Reduces low molecular weight disulfides and proteins.</text>
</comment>
<protein>
    <recommendedName>
        <fullName evidence="6">Glutaredoxin</fullName>
    </recommendedName>
</protein>
<keyword evidence="9" id="KW-1185">Reference proteome</keyword>
<keyword evidence="6" id="KW-0963">Cytoplasm</keyword>
<keyword evidence="4" id="KW-1015">Disulfide bond</keyword>
<keyword evidence="5 6" id="KW-0676">Redox-active center</keyword>
<keyword evidence="3 6" id="KW-0249">Electron transport</keyword>
<name>A0ABY6GZ40_9GAMM</name>
<evidence type="ECO:0000259" key="7">
    <source>
        <dbReference type="Pfam" id="PF00462"/>
    </source>
</evidence>
<evidence type="ECO:0000256" key="5">
    <source>
        <dbReference type="ARBA" id="ARBA00023284"/>
    </source>
</evidence>
<dbReference type="InterPro" id="IPR002109">
    <property type="entry name" value="Glutaredoxin"/>
</dbReference>
<dbReference type="Gene3D" id="3.40.30.10">
    <property type="entry name" value="Glutaredoxin"/>
    <property type="match status" value="1"/>
</dbReference>
<evidence type="ECO:0000313" key="9">
    <source>
        <dbReference type="Proteomes" id="UP001163255"/>
    </source>
</evidence>
<dbReference type="PRINTS" id="PR00160">
    <property type="entry name" value="GLUTAREDOXIN"/>
</dbReference>
<dbReference type="PROSITE" id="PS51354">
    <property type="entry name" value="GLUTAREDOXIN_2"/>
    <property type="match status" value="1"/>
</dbReference>
<evidence type="ECO:0000256" key="3">
    <source>
        <dbReference type="ARBA" id="ARBA00022982"/>
    </source>
</evidence>
<dbReference type="Proteomes" id="UP001163255">
    <property type="component" value="Chromosome"/>
</dbReference>
<dbReference type="PROSITE" id="PS00195">
    <property type="entry name" value="GLUTAREDOXIN_1"/>
    <property type="match status" value="1"/>
</dbReference>
<gene>
    <name evidence="8" type="primary">grxC</name>
    <name evidence="8" type="ORF">NX720_07005</name>
</gene>
<dbReference type="EMBL" id="CP103300">
    <property type="protein sequence ID" value="UYM17649.1"/>
    <property type="molecule type" value="Genomic_DNA"/>
</dbReference>
<organism evidence="8 9">
    <name type="scientific">Endozoicomonas euniceicola</name>
    <dbReference type="NCBI Taxonomy" id="1234143"/>
    <lineage>
        <taxon>Bacteria</taxon>
        <taxon>Pseudomonadati</taxon>
        <taxon>Pseudomonadota</taxon>
        <taxon>Gammaproteobacteria</taxon>
        <taxon>Oceanospirillales</taxon>
        <taxon>Endozoicomonadaceae</taxon>
        <taxon>Endozoicomonas</taxon>
    </lineage>
</organism>
<dbReference type="PANTHER" id="PTHR45694:SF18">
    <property type="entry name" value="GLUTAREDOXIN-1-RELATED"/>
    <property type="match status" value="1"/>
</dbReference>
<accession>A0ABY6GZ40</accession>
<dbReference type="InterPro" id="IPR011767">
    <property type="entry name" value="GLR_AS"/>
</dbReference>
<dbReference type="RefSeq" id="WP_262600306.1">
    <property type="nucleotide sequence ID" value="NZ_CP103300.1"/>
</dbReference>
<comment type="similarity">
    <text evidence="1 6">Belongs to the glutaredoxin family.</text>
</comment>
<evidence type="ECO:0000256" key="1">
    <source>
        <dbReference type="ARBA" id="ARBA00007787"/>
    </source>
</evidence>
<evidence type="ECO:0000256" key="2">
    <source>
        <dbReference type="ARBA" id="ARBA00022448"/>
    </source>
</evidence>
<feature type="domain" description="Glutaredoxin" evidence="7">
    <location>
        <begin position="4"/>
        <end position="63"/>
    </location>
</feature>
<evidence type="ECO:0000313" key="8">
    <source>
        <dbReference type="EMBL" id="UYM17649.1"/>
    </source>
</evidence>
<dbReference type="InterPro" id="IPR036249">
    <property type="entry name" value="Thioredoxin-like_sf"/>
</dbReference>
<evidence type="ECO:0000256" key="4">
    <source>
        <dbReference type="ARBA" id="ARBA00023157"/>
    </source>
</evidence>
<evidence type="ECO:0000256" key="6">
    <source>
        <dbReference type="RuleBase" id="RU364065"/>
    </source>
</evidence>
<dbReference type="PANTHER" id="PTHR45694">
    <property type="entry name" value="GLUTAREDOXIN 2"/>
    <property type="match status" value="1"/>
</dbReference>
<dbReference type="InterPro" id="IPR014025">
    <property type="entry name" value="Glutaredoxin_subgr"/>
</dbReference>
<dbReference type="CDD" id="cd03418">
    <property type="entry name" value="GRX_GRXb_1_3_like"/>
    <property type="match status" value="1"/>
</dbReference>
<dbReference type="NCBIfam" id="TIGR02181">
    <property type="entry name" value="GRX_bact"/>
    <property type="match status" value="1"/>
</dbReference>